<dbReference type="GO" id="GO:0033617">
    <property type="term" value="P:mitochondrial respiratory chain complex IV assembly"/>
    <property type="evidence" value="ECO:0007669"/>
    <property type="project" value="TreeGrafter"/>
</dbReference>
<keyword evidence="5" id="KW-0812">Transmembrane</keyword>
<comment type="subcellular location">
    <subcellularLocation>
        <location evidence="1">Mitochondrion</location>
    </subcellularLocation>
</comment>
<dbReference type="OrthoDB" id="270322at2759"/>
<dbReference type="PANTHER" id="PTHR28163:SF1">
    <property type="entry name" value="PROTEIN PET117 HOMOLOG, MITOCHONDRIAL"/>
    <property type="match status" value="1"/>
</dbReference>
<keyword evidence="3" id="KW-0809">Transit peptide</keyword>
<keyword evidence="7" id="KW-1185">Reference proteome</keyword>
<evidence type="ECO:0000256" key="3">
    <source>
        <dbReference type="ARBA" id="ARBA00022946"/>
    </source>
</evidence>
<keyword evidence="4" id="KW-0496">Mitochondrion</keyword>
<dbReference type="AlphaFoldDB" id="A0A0N0P760"/>
<protein>
    <submittedName>
        <fullName evidence="6">Uncharacterized protein</fullName>
    </submittedName>
</protein>
<evidence type="ECO:0000313" key="7">
    <source>
        <dbReference type="Proteomes" id="UP000038009"/>
    </source>
</evidence>
<comment type="similarity">
    <text evidence="2">Belongs to the PET117 family.</text>
</comment>
<dbReference type="GO" id="GO:0005739">
    <property type="term" value="C:mitochondrion"/>
    <property type="evidence" value="ECO:0007669"/>
    <property type="project" value="UniProtKB-SubCell"/>
</dbReference>
<dbReference type="VEuPathDB" id="TriTrypDB:Lsey_0051_0240"/>
<dbReference type="EMBL" id="LJSK01000051">
    <property type="protein sequence ID" value="KPI88426.1"/>
    <property type="molecule type" value="Genomic_DNA"/>
</dbReference>
<dbReference type="PANTHER" id="PTHR28163">
    <property type="entry name" value="PROTEIN PET117 HOMOLOG, MITOCHONDRIAL"/>
    <property type="match status" value="1"/>
</dbReference>
<evidence type="ECO:0000313" key="6">
    <source>
        <dbReference type="EMBL" id="KPI88426.1"/>
    </source>
</evidence>
<evidence type="ECO:0000256" key="2">
    <source>
        <dbReference type="ARBA" id="ARBA00008197"/>
    </source>
</evidence>
<evidence type="ECO:0000256" key="4">
    <source>
        <dbReference type="ARBA" id="ARBA00023128"/>
    </source>
</evidence>
<dbReference type="OMA" id="RWRACEL"/>
<organism evidence="6 7">
    <name type="scientific">Leptomonas seymouri</name>
    <dbReference type="NCBI Taxonomy" id="5684"/>
    <lineage>
        <taxon>Eukaryota</taxon>
        <taxon>Discoba</taxon>
        <taxon>Euglenozoa</taxon>
        <taxon>Kinetoplastea</taxon>
        <taxon>Metakinetoplastina</taxon>
        <taxon>Trypanosomatida</taxon>
        <taxon>Trypanosomatidae</taxon>
        <taxon>Leishmaniinae</taxon>
        <taxon>Leptomonas</taxon>
    </lineage>
</organism>
<accession>A0A0N0P760</accession>
<dbReference type="Proteomes" id="UP000038009">
    <property type="component" value="Unassembled WGS sequence"/>
</dbReference>
<name>A0A0N0P760_LEPSE</name>
<dbReference type="InterPro" id="IPR031568">
    <property type="entry name" value="Pet117"/>
</dbReference>
<feature type="transmembrane region" description="Helical" evidence="5">
    <location>
        <begin position="29"/>
        <end position="47"/>
    </location>
</feature>
<comment type="caution">
    <text evidence="6">The sequence shown here is derived from an EMBL/GenBank/DDBJ whole genome shotgun (WGS) entry which is preliminary data.</text>
</comment>
<evidence type="ECO:0000256" key="1">
    <source>
        <dbReference type="ARBA" id="ARBA00004173"/>
    </source>
</evidence>
<keyword evidence="5" id="KW-1133">Transmembrane helix</keyword>
<reference evidence="6 7" key="1">
    <citation type="journal article" date="2015" name="PLoS Pathog.">
        <title>Leptomonas seymouri: Adaptations to the Dixenous Life Cycle Analyzed by Genome Sequencing, Transcriptome Profiling and Co-infection with Leishmania donovani.</title>
        <authorList>
            <person name="Kraeva N."/>
            <person name="Butenko A."/>
            <person name="Hlavacova J."/>
            <person name="Kostygov A."/>
            <person name="Myskova J."/>
            <person name="Grybchuk D."/>
            <person name="Lestinova T."/>
            <person name="Votypka J."/>
            <person name="Volf P."/>
            <person name="Opperdoes F."/>
            <person name="Flegontov P."/>
            <person name="Lukes J."/>
            <person name="Yurchenko V."/>
        </authorList>
    </citation>
    <scope>NUCLEOTIDE SEQUENCE [LARGE SCALE GENOMIC DNA]</scope>
    <source>
        <strain evidence="6 7">ATCC 30220</strain>
    </source>
</reference>
<proteinExistence type="inferred from homology"/>
<sequence length="96" mass="11227">MNSYVKRYTGSDITVQELVGFKRRRDKRLVLGSTLVAIGIYVAVYWSEERERDRRHLSIEKDIERERWRACELGLDKPADDGFVDRYEASGGKTRS</sequence>
<gene>
    <name evidence="6" type="ORF">ABL78_2491</name>
</gene>
<evidence type="ECO:0000256" key="5">
    <source>
        <dbReference type="SAM" id="Phobius"/>
    </source>
</evidence>
<keyword evidence="5" id="KW-0472">Membrane</keyword>